<keyword evidence="3" id="KW-1185">Reference proteome</keyword>
<reference evidence="2 3" key="1">
    <citation type="submission" date="2021-02" db="EMBL/GenBank/DDBJ databases">
        <authorList>
            <person name="Vanwijnsberghe S."/>
        </authorList>
    </citation>
    <scope>NUCLEOTIDE SEQUENCE [LARGE SCALE GENOMIC DNA]</scope>
    <source>
        <strain evidence="2 3">R-69776</strain>
    </source>
</reference>
<feature type="transmembrane region" description="Helical" evidence="1">
    <location>
        <begin position="370"/>
        <end position="387"/>
    </location>
</feature>
<dbReference type="Proteomes" id="UP000673821">
    <property type="component" value="Unassembled WGS sequence"/>
</dbReference>
<dbReference type="EMBL" id="CAJNBH010000036">
    <property type="protein sequence ID" value="CAE6850577.1"/>
    <property type="molecule type" value="Genomic_DNA"/>
</dbReference>
<feature type="transmembrane region" description="Helical" evidence="1">
    <location>
        <begin position="393"/>
        <end position="411"/>
    </location>
</feature>
<organism evidence="2 3">
    <name type="scientific">Paraburkholderia nemoris</name>
    <dbReference type="NCBI Taxonomy" id="2793076"/>
    <lineage>
        <taxon>Bacteria</taxon>
        <taxon>Pseudomonadati</taxon>
        <taxon>Pseudomonadota</taxon>
        <taxon>Betaproteobacteria</taxon>
        <taxon>Burkholderiales</taxon>
        <taxon>Burkholderiaceae</taxon>
        <taxon>Paraburkholderia</taxon>
    </lineage>
</organism>
<feature type="transmembrane region" description="Helical" evidence="1">
    <location>
        <begin position="149"/>
        <end position="170"/>
    </location>
</feature>
<feature type="transmembrane region" description="Helical" evidence="1">
    <location>
        <begin position="330"/>
        <end position="349"/>
    </location>
</feature>
<name>A0ABM8T1L3_9BURK</name>
<comment type="caution">
    <text evidence="2">The sequence shown here is derived from an EMBL/GenBank/DDBJ whole genome shotgun (WGS) entry which is preliminary data.</text>
</comment>
<feature type="transmembrane region" description="Helical" evidence="1">
    <location>
        <begin position="97"/>
        <end position="118"/>
    </location>
</feature>
<evidence type="ECO:0008006" key="4">
    <source>
        <dbReference type="Google" id="ProtNLM"/>
    </source>
</evidence>
<keyword evidence="1" id="KW-0812">Transmembrane</keyword>
<gene>
    <name evidence="2" type="ORF">R69776_07474</name>
</gene>
<feature type="transmembrane region" description="Helical" evidence="1">
    <location>
        <begin position="125"/>
        <end position="143"/>
    </location>
</feature>
<feature type="transmembrane region" description="Helical" evidence="1">
    <location>
        <begin position="56"/>
        <end position="77"/>
    </location>
</feature>
<keyword evidence="1" id="KW-1133">Transmembrane helix</keyword>
<feature type="transmembrane region" description="Helical" evidence="1">
    <location>
        <begin position="270"/>
        <end position="288"/>
    </location>
</feature>
<evidence type="ECO:0000313" key="3">
    <source>
        <dbReference type="Proteomes" id="UP000673821"/>
    </source>
</evidence>
<keyword evidence="1" id="KW-0472">Membrane</keyword>
<dbReference type="Pfam" id="PF05940">
    <property type="entry name" value="NnrS"/>
    <property type="match status" value="1"/>
</dbReference>
<protein>
    <recommendedName>
        <fullName evidence="4">NnrS family protein</fullName>
    </recommendedName>
</protein>
<feature type="transmembrane region" description="Helical" evidence="1">
    <location>
        <begin position="177"/>
        <end position="199"/>
    </location>
</feature>
<proteinExistence type="predicted"/>
<feature type="transmembrane region" description="Helical" evidence="1">
    <location>
        <begin position="300"/>
        <end position="324"/>
    </location>
</feature>
<accession>A0ABM8T1L3</accession>
<evidence type="ECO:0000256" key="1">
    <source>
        <dbReference type="SAM" id="Phobius"/>
    </source>
</evidence>
<sequence length="427" mass="45547">MDDFRLGAAIHRPKARCDSSQTHILETMLRIAKSVTEPQPTAAVGLPVLRLGFRPFYLGGALFGVIAIALWLTALHGHAVAGSSPAMNGVLWHAHEMIFGFVAAIVVGFLLTAVRAWTTLDTPRGAPLAALWLLWAAGRVLVWSGPEPVAAVVDCAFLPVVAIVLLRVLIAARNRHNIFLPVALGLFGLLNVCFHGWAWHGRPDLSIRASYAAIGLVVMFVTVIAGRVVPMFTTNAIPGFRMTRWKVIETLAVPVVLLTFVADAANARPLLIVACACSAATVHAIRVAGWHSWRVGPRPILWILHVAYAWIPIGFAFLALAAAGAVPHSLAIHAVTIGAIGCAIIAMITRTALGHTGRPLVAGRSEIASYWLMIAAAIVRVFGPWIAGGATTIWIDIAGLCWSAALIAYLIKYAPYLTTSRIDGKAG</sequence>
<dbReference type="InterPro" id="IPR010266">
    <property type="entry name" value="NnrS"/>
</dbReference>
<feature type="transmembrane region" description="Helical" evidence="1">
    <location>
        <begin position="245"/>
        <end position="264"/>
    </location>
</feature>
<evidence type="ECO:0000313" key="2">
    <source>
        <dbReference type="EMBL" id="CAE6850577.1"/>
    </source>
</evidence>
<feature type="transmembrane region" description="Helical" evidence="1">
    <location>
        <begin position="211"/>
        <end position="233"/>
    </location>
</feature>